<dbReference type="InParanoid" id="A0A1B6P5R2"/>
<organism evidence="5 6">
    <name type="scientific">Sorghum bicolor</name>
    <name type="common">Sorghum</name>
    <name type="synonym">Sorghum vulgare</name>
    <dbReference type="NCBI Taxonomy" id="4558"/>
    <lineage>
        <taxon>Eukaryota</taxon>
        <taxon>Viridiplantae</taxon>
        <taxon>Streptophyta</taxon>
        <taxon>Embryophyta</taxon>
        <taxon>Tracheophyta</taxon>
        <taxon>Spermatophyta</taxon>
        <taxon>Magnoliopsida</taxon>
        <taxon>Liliopsida</taxon>
        <taxon>Poales</taxon>
        <taxon>Poaceae</taxon>
        <taxon>PACMAD clade</taxon>
        <taxon>Panicoideae</taxon>
        <taxon>Andropogonodae</taxon>
        <taxon>Andropogoneae</taxon>
        <taxon>Sorghinae</taxon>
        <taxon>Sorghum</taxon>
    </lineage>
</organism>
<dbReference type="AlphaFoldDB" id="A0A1B6P5R2"/>
<dbReference type="Gene3D" id="3.30.10.10">
    <property type="entry name" value="Trypsin Inhibitor V, subunit A"/>
    <property type="match status" value="2"/>
</dbReference>
<dbReference type="PRINTS" id="PR00292">
    <property type="entry name" value="POTATOINHBTR"/>
</dbReference>
<dbReference type="OMA" id="KDMPEAN"/>
<feature type="compositionally biased region" description="Polar residues" evidence="4">
    <location>
        <begin position="1"/>
        <end position="11"/>
    </location>
</feature>
<dbReference type="InterPro" id="IPR036354">
    <property type="entry name" value="Prot_inh_pot1_sf"/>
</dbReference>
<proteinExistence type="inferred from homology"/>
<accession>A0A1B6P5R2</accession>
<feature type="region of interest" description="Disordered" evidence="4">
    <location>
        <begin position="1"/>
        <end position="20"/>
    </location>
</feature>
<evidence type="ECO:0000256" key="2">
    <source>
        <dbReference type="ARBA" id="ARBA00022690"/>
    </source>
</evidence>
<dbReference type="eggNOG" id="ENOG502SC2H">
    <property type="taxonomic scope" value="Eukaryota"/>
</dbReference>
<protein>
    <submittedName>
        <fullName evidence="5">Uncharacterized protein</fullName>
    </submittedName>
</protein>
<dbReference type="PROSITE" id="PS00285">
    <property type="entry name" value="POTATO_INHIBITOR"/>
    <property type="match status" value="1"/>
</dbReference>
<dbReference type="InterPro" id="IPR000864">
    <property type="entry name" value="Prot_inh_pot1"/>
</dbReference>
<dbReference type="GO" id="GO:0004867">
    <property type="term" value="F:serine-type endopeptidase inhibitor activity"/>
    <property type="evidence" value="ECO:0007669"/>
    <property type="project" value="UniProtKB-KW"/>
</dbReference>
<evidence type="ECO:0000313" key="6">
    <source>
        <dbReference type="Proteomes" id="UP000000768"/>
    </source>
</evidence>
<dbReference type="SUPFAM" id="SSF54654">
    <property type="entry name" value="CI-2 family of serine protease inhibitors"/>
    <property type="match status" value="2"/>
</dbReference>
<evidence type="ECO:0000256" key="3">
    <source>
        <dbReference type="ARBA" id="ARBA00022900"/>
    </source>
</evidence>
<reference evidence="5 6" key="1">
    <citation type="journal article" date="2009" name="Nature">
        <title>The Sorghum bicolor genome and the diversification of grasses.</title>
        <authorList>
            <person name="Paterson A.H."/>
            <person name="Bowers J.E."/>
            <person name="Bruggmann R."/>
            <person name="Dubchak I."/>
            <person name="Grimwood J."/>
            <person name="Gundlach H."/>
            <person name="Haberer G."/>
            <person name="Hellsten U."/>
            <person name="Mitros T."/>
            <person name="Poliakov A."/>
            <person name="Schmutz J."/>
            <person name="Spannagl M."/>
            <person name="Tang H."/>
            <person name="Wang X."/>
            <person name="Wicker T."/>
            <person name="Bharti A.K."/>
            <person name="Chapman J."/>
            <person name="Feltus F.A."/>
            <person name="Gowik U."/>
            <person name="Grigoriev I.V."/>
            <person name="Lyons E."/>
            <person name="Maher C.A."/>
            <person name="Martis M."/>
            <person name="Narechania A."/>
            <person name="Otillar R.P."/>
            <person name="Penning B.W."/>
            <person name="Salamov A.A."/>
            <person name="Wang Y."/>
            <person name="Zhang L."/>
            <person name="Carpita N.C."/>
            <person name="Freeling M."/>
            <person name="Gingle A.R."/>
            <person name="Hash C.T."/>
            <person name="Keller B."/>
            <person name="Klein P."/>
            <person name="Kresovich S."/>
            <person name="McCann M.C."/>
            <person name="Ming R."/>
            <person name="Peterson D.G."/>
            <person name="Mehboob-ur-Rahman"/>
            <person name="Ware D."/>
            <person name="Westhoff P."/>
            <person name="Mayer K.F."/>
            <person name="Messing J."/>
            <person name="Rokhsar D.S."/>
        </authorList>
    </citation>
    <scope>NUCLEOTIDE SEQUENCE [LARGE SCALE GENOMIC DNA]</scope>
    <source>
        <strain evidence="6">cv. BTx623</strain>
    </source>
</reference>
<sequence>MSSTAAVTTAPGSGGAKTSWPEVVGLSIEEAKKVILKDKPDADIVVLPVGSKVTGDYLPDRVRVFVDTVAETPHVVSIRDRQPTTMSSTATAADCGGAKTSWPEVVGKSVEEAKKVILKDKPDADIVVLPVGTIVTADFVPSRVRIFVDTVAQTPHIG</sequence>
<keyword evidence="3" id="KW-0722">Serine protease inhibitor</keyword>
<dbReference type="PANTHER" id="PTHR33091:SF55">
    <property type="entry name" value="SUBTILISIN-CHYMOTRYPSIN INHIBITOR WSCI"/>
    <property type="match status" value="1"/>
</dbReference>
<evidence type="ECO:0000256" key="1">
    <source>
        <dbReference type="ARBA" id="ARBA00008210"/>
    </source>
</evidence>
<keyword evidence="2" id="KW-0646">Protease inhibitor</keyword>
<dbReference type="Gramene" id="KXG21069">
    <property type="protein sequence ID" value="KXG21069"/>
    <property type="gene ID" value="SORBI_3009G009600"/>
</dbReference>
<dbReference type="Pfam" id="PF00280">
    <property type="entry name" value="potato_inhibit"/>
    <property type="match status" value="2"/>
</dbReference>
<name>A0A1B6P5R2_SORBI</name>
<dbReference type="PANTHER" id="PTHR33091">
    <property type="entry name" value="PROTEIN, PUTATIVE, EXPRESSED-RELATED"/>
    <property type="match status" value="1"/>
</dbReference>
<comment type="similarity">
    <text evidence="1">Belongs to the protease inhibitor I13 (potato type I serine protease inhibitor) family.</text>
</comment>
<dbReference type="Proteomes" id="UP000000768">
    <property type="component" value="Chromosome 9"/>
</dbReference>
<dbReference type="GO" id="GO:0009611">
    <property type="term" value="P:response to wounding"/>
    <property type="evidence" value="ECO:0007669"/>
    <property type="project" value="InterPro"/>
</dbReference>
<evidence type="ECO:0000313" key="5">
    <source>
        <dbReference type="EMBL" id="KXG21069.1"/>
    </source>
</evidence>
<gene>
    <name evidence="5" type="ORF">SORBI_3009G009600</name>
</gene>
<keyword evidence="6" id="KW-1185">Reference proteome</keyword>
<evidence type="ECO:0000256" key="4">
    <source>
        <dbReference type="SAM" id="MobiDB-lite"/>
    </source>
</evidence>
<reference evidence="6" key="2">
    <citation type="journal article" date="2018" name="Plant J.">
        <title>The Sorghum bicolor reference genome: improved assembly, gene annotations, a transcriptome atlas, and signatures of genome organization.</title>
        <authorList>
            <person name="McCormick R.F."/>
            <person name="Truong S.K."/>
            <person name="Sreedasyam A."/>
            <person name="Jenkins J."/>
            <person name="Shu S."/>
            <person name="Sims D."/>
            <person name="Kennedy M."/>
            <person name="Amirebrahimi M."/>
            <person name="Weers B.D."/>
            <person name="McKinley B."/>
            <person name="Mattison A."/>
            <person name="Morishige D.T."/>
            <person name="Grimwood J."/>
            <person name="Schmutz J."/>
            <person name="Mullet J.E."/>
        </authorList>
    </citation>
    <scope>NUCLEOTIDE SEQUENCE [LARGE SCALE GENOMIC DNA]</scope>
    <source>
        <strain evidence="6">cv. BTx623</strain>
    </source>
</reference>
<dbReference type="EMBL" id="CM000768">
    <property type="protein sequence ID" value="KXG21069.1"/>
    <property type="molecule type" value="Genomic_DNA"/>
</dbReference>